<dbReference type="PIRSF" id="PIRSF006648">
    <property type="entry name" value="DrrB"/>
    <property type="match status" value="1"/>
</dbReference>
<comment type="similarity">
    <text evidence="6">Belongs to the ABC-2 integral membrane protein family.</text>
</comment>
<keyword evidence="2 6" id="KW-0812">Transmembrane</keyword>
<dbReference type="PROSITE" id="PS51012">
    <property type="entry name" value="ABC_TM2"/>
    <property type="match status" value="1"/>
</dbReference>
<dbReference type="PANTHER" id="PTHR43229">
    <property type="entry name" value="NODULATION PROTEIN J"/>
    <property type="match status" value="1"/>
</dbReference>
<evidence type="ECO:0000256" key="4">
    <source>
        <dbReference type="ARBA" id="ARBA00023136"/>
    </source>
</evidence>
<dbReference type="InterPro" id="IPR000412">
    <property type="entry name" value="ABC_2_transport"/>
</dbReference>
<dbReference type="Pfam" id="PF01061">
    <property type="entry name" value="ABC2_membrane"/>
    <property type="match status" value="1"/>
</dbReference>
<evidence type="ECO:0000256" key="2">
    <source>
        <dbReference type="ARBA" id="ARBA00022692"/>
    </source>
</evidence>
<protein>
    <recommendedName>
        <fullName evidence="6">Transport permease protein</fullName>
    </recommendedName>
</protein>
<evidence type="ECO:0000256" key="6">
    <source>
        <dbReference type="RuleBase" id="RU361157"/>
    </source>
</evidence>
<feature type="domain" description="ABC transmembrane type-2" evidence="7">
    <location>
        <begin position="27"/>
        <end position="260"/>
    </location>
</feature>
<feature type="transmembrane region" description="Helical" evidence="6">
    <location>
        <begin position="149"/>
        <end position="172"/>
    </location>
</feature>
<evidence type="ECO:0000256" key="3">
    <source>
        <dbReference type="ARBA" id="ARBA00022989"/>
    </source>
</evidence>
<evidence type="ECO:0000259" key="7">
    <source>
        <dbReference type="PROSITE" id="PS51012"/>
    </source>
</evidence>
<dbReference type="InterPro" id="IPR013525">
    <property type="entry name" value="ABC2_TM"/>
</dbReference>
<organism evidence="8 9">
    <name type="scientific">Actinoallomurus iriomotensis</name>
    <dbReference type="NCBI Taxonomy" id="478107"/>
    <lineage>
        <taxon>Bacteria</taxon>
        <taxon>Bacillati</taxon>
        <taxon>Actinomycetota</taxon>
        <taxon>Actinomycetes</taxon>
        <taxon>Streptosporangiales</taxon>
        <taxon>Thermomonosporaceae</taxon>
        <taxon>Actinoallomurus</taxon>
    </lineage>
</organism>
<evidence type="ECO:0000313" key="8">
    <source>
        <dbReference type="EMBL" id="GLY80310.1"/>
    </source>
</evidence>
<proteinExistence type="inferred from homology"/>
<feature type="transmembrane region" description="Helical" evidence="6">
    <location>
        <begin position="112"/>
        <end position="137"/>
    </location>
</feature>
<keyword evidence="4 6" id="KW-0472">Membrane</keyword>
<name>A0A9W6RRM6_9ACTN</name>
<dbReference type="EMBL" id="BSTJ01000014">
    <property type="protein sequence ID" value="GLY80310.1"/>
    <property type="molecule type" value="Genomic_DNA"/>
</dbReference>
<feature type="transmembrane region" description="Helical" evidence="6">
    <location>
        <begin position="25"/>
        <end position="48"/>
    </location>
</feature>
<evidence type="ECO:0000256" key="5">
    <source>
        <dbReference type="ARBA" id="ARBA00023251"/>
    </source>
</evidence>
<evidence type="ECO:0000256" key="1">
    <source>
        <dbReference type="ARBA" id="ARBA00004141"/>
    </source>
</evidence>
<accession>A0A9W6RRM6</accession>
<sequence>MSALTLSARDSATMLRRSLRHMLRYPSMTLMIAGMPVVFLLIFVYVFGGTMGNGLGGAAGGRHAYVNYVTPGIILMTIAGAATATAVSVAMDMTEGIVARFRTMAISRASVLTGHVVGSVIQNLLSMALVVAVALAIGFRPTASPMEWLAAAGLLTLLVLALTWLSVGLGLVSKTVESASNAPMPLMLLPFLGSGFVPTDSMPAGLRWFAEYQPFTPVINALRGLLLGSPIGNDGIVAVAWCVGIALVGYLWSKKLFNRDPSR</sequence>
<keyword evidence="5" id="KW-0046">Antibiotic resistance</keyword>
<dbReference type="AlphaFoldDB" id="A0A9W6RRM6"/>
<dbReference type="GO" id="GO:0046677">
    <property type="term" value="P:response to antibiotic"/>
    <property type="evidence" value="ECO:0007669"/>
    <property type="project" value="UniProtKB-KW"/>
</dbReference>
<dbReference type="PANTHER" id="PTHR43229:SF2">
    <property type="entry name" value="NODULATION PROTEIN J"/>
    <property type="match status" value="1"/>
</dbReference>
<keyword evidence="6" id="KW-0813">Transport</keyword>
<feature type="transmembrane region" description="Helical" evidence="6">
    <location>
        <begin position="68"/>
        <end position="91"/>
    </location>
</feature>
<dbReference type="InterPro" id="IPR051784">
    <property type="entry name" value="Nod_factor_ABC_transporter"/>
</dbReference>
<dbReference type="GO" id="GO:0140359">
    <property type="term" value="F:ABC-type transporter activity"/>
    <property type="evidence" value="ECO:0007669"/>
    <property type="project" value="InterPro"/>
</dbReference>
<dbReference type="Proteomes" id="UP001165135">
    <property type="component" value="Unassembled WGS sequence"/>
</dbReference>
<feature type="transmembrane region" description="Helical" evidence="6">
    <location>
        <begin position="179"/>
        <end position="197"/>
    </location>
</feature>
<keyword evidence="6" id="KW-1003">Cell membrane</keyword>
<feature type="transmembrane region" description="Helical" evidence="6">
    <location>
        <begin position="235"/>
        <end position="253"/>
    </location>
</feature>
<keyword evidence="3 6" id="KW-1133">Transmembrane helix</keyword>
<dbReference type="InterPro" id="IPR047817">
    <property type="entry name" value="ABC2_TM_bact-type"/>
</dbReference>
<reference evidence="8" key="1">
    <citation type="submission" date="2023-03" db="EMBL/GenBank/DDBJ databases">
        <title>Actinoallomurus iriomotensis NBRC 103681.</title>
        <authorList>
            <person name="Ichikawa N."/>
            <person name="Sato H."/>
            <person name="Tonouchi N."/>
        </authorList>
    </citation>
    <scope>NUCLEOTIDE SEQUENCE</scope>
    <source>
        <strain evidence="8">NBRC 103681</strain>
    </source>
</reference>
<evidence type="ECO:0000313" key="9">
    <source>
        <dbReference type="Proteomes" id="UP001165135"/>
    </source>
</evidence>
<comment type="subcellular location">
    <subcellularLocation>
        <location evidence="6">Cell membrane</location>
        <topology evidence="6">Multi-pass membrane protein</topology>
    </subcellularLocation>
    <subcellularLocation>
        <location evidence="1">Membrane</location>
        <topology evidence="1">Multi-pass membrane protein</topology>
    </subcellularLocation>
</comment>
<dbReference type="RefSeq" id="WP_285633075.1">
    <property type="nucleotide sequence ID" value="NZ_BSTJ01000014.1"/>
</dbReference>
<dbReference type="GO" id="GO:0043190">
    <property type="term" value="C:ATP-binding cassette (ABC) transporter complex"/>
    <property type="evidence" value="ECO:0007669"/>
    <property type="project" value="InterPro"/>
</dbReference>
<gene>
    <name evidence="8" type="ORF">Airi01_085770</name>
</gene>
<comment type="caution">
    <text evidence="8">The sequence shown here is derived from an EMBL/GenBank/DDBJ whole genome shotgun (WGS) entry which is preliminary data.</text>
</comment>